<keyword evidence="1" id="KW-1133">Transmembrane helix</keyword>
<dbReference type="Proteomes" id="UP000275456">
    <property type="component" value="Unassembled WGS sequence"/>
</dbReference>
<feature type="transmembrane region" description="Helical" evidence="1">
    <location>
        <begin position="89"/>
        <end position="109"/>
    </location>
</feature>
<name>A0A3N2ATW7_9MICO</name>
<reference evidence="2 3" key="1">
    <citation type="submission" date="2018-11" db="EMBL/GenBank/DDBJ databases">
        <title>Sequencing the genomes of 1000 actinobacteria strains.</title>
        <authorList>
            <person name="Klenk H.-P."/>
        </authorList>
    </citation>
    <scope>NUCLEOTIDE SEQUENCE [LARGE SCALE GENOMIC DNA]</scope>
    <source>
        <strain evidence="2 3">DSM 9580</strain>
    </source>
</reference>
<dbReference type="OrthoDB" id="5126417at2"/>
<dbReference type="AlphaFoldDB" id="A0A3N2ATW7"/>
<sequence>MDVLLTWLGSALLAAGAVAIAVVVHAIGLGRIAPSPALGLPGKRLRADAPTYRRTHRAATPLTWLTASVAAIAALGALAAGAAAGIEEWAVLAVLAAVVLAVGLALATWRAHSALGDDAPGDVDGRPAD</sequence>
<organism evidence="2 3">
    <name type="scientific">Agrococcus jenensis</name>
    <dbReference type="NCBI Taxonomy" id="46353"/>
    <lineage>
        <taxon>Bacteria</taxon>
        <taxon>Bacillati</taxon>
        <taxon>Actinomycetota</taxon>
        <taxon>Actinomycetes</taxon>
        <taxon>Micrococcales</taxon>
        <taxon>Microbacteriaceae</taxon>
        <taxon>Agrococcus</taxon>
    </lineage>
</organism>
<evidence type="ECO:0000313" key="3">
    <source>
        <dbReference type="Proteomes" id="UP000275456"/>
    </source>
</evidence>
<dbReference type="EMBL" id="RKHJ01000001">
    <property type="protein sequence ID" value="ROR66446.1"/>
    <property type="molecule type" value="Genomic_DNA"/>
</dbReference>
<protein>
    <recommendedName>
        <fullName evidence="4">SdpI/YhfL family protein</fullName>
    </recommendedName>
</protein>
<feature type="transmembrane region" description="Helical" evidence="1">
    <location>
        <begin position="63"/>
        <end position="82"/>
    </location>
</feature>
<keyword evidence="1" id="KW-0472">Membrane</keyword>
<comment type="caution">
    <text evidence="2">The sequence shown here is derived from an EMBL/GenBank/DDBJ whole genome shotgun (WGS) entry which is preliminary data.</text>
</comment>
<dbReference type="RefSeq" id="WP_123697436.1">
    <property type="nucleotide sequence ID" value="NZ_RKHJ01000001.1"/>
</dbReference>
<proteinExistence type="predicted"/>
<evidence type="ECO:0008006" key="4">
    <source>
        <dbReference type="Google" id="ProtNLM"/>
    </source>
</evidence>
<accession>A0A3N2ATW7</accession>
<evidence type="ECO:0000256" key="1">
    <source>
        <dbReference type="SAM" id="Phobius"/>
    </source>
</evidence>
<keyword evidence="3" id="KW-1185">Reference proteome</keyword>
<gene>
    <name evidence="2" type="ORF">EDD26_1829</name>
</gene>
<keyword evidence="1" id="KW-0812">Transmembrane</keyword>
<evidence type="ECO:0000313" key="2">
    <source>
        <dbReference type="EMBL" id="ROR66446.1"/>
    </source>
</evidence>